<dbReference type="Proteomes" id="UP000823615">
    <property type="component" value="Unassembled WGS sequence"/>
</dbReference>
<dbReference type="InterPro" id="IPR010371">
    <property type="entry name" value="YBR137W-like"/>
</dbReference>
<comment type="caution">
    <text evidence="1">The sequence shown here is derived from an EMBL/GenBank/DDBJ whole genome shotgun (WGS) entry which is preliminary data.</text>
</comment>
<dbReference type="PANTHER" id="PTHR28255">
    <property type="match status" value="1"/>
</dbReference>
<gene>
    <name evidence="1" type="ORF">IAA97_05300</name>
</gene>
<reference evidence="1" key="1">
    <citation type="submission" date="2020-10" db="EMBL/GenBank/DDBJ databases">
        <authorList>
            <person name="Gilroy R."/>
        </authorList>
    </citation>
    <scope>NUCLEOTIDE SEQUENCE</scope>
    <source>
        <strain evidence="1">7293</strain>
    </source>
</reference>
<reference evidence="1" key="2">
    <citation type="journal article" date="2021" name="PeerJ">
        <title>Extensive microbial diversity within the chicken gut microbiome revealed by metagenomics and culture.</title>
        <authorList>
            <person name="Gilroy R."/>
            <person name="Ravi A."/>
            <person name="Getino M."/>
            <person name="Pursley I."/>
            <person name="Horton D.L."/>
            <person name="Alikhan N.F."/>
            <person name="Baker D."/>
            <person name="Gharbi K."/>
            <person name="Hall N."/>
            <person name="Watson M."/>
            <person name="Adriaenssens E.M."/>
            <person name="Foster-Nyarko E."/>
            <person name="Jarju S."/>
            <person name="Secka A."/>
            <person name="Antonio M."/>
            <person name="Oren A."/>
            <person name="Chaudhuri R.R."/>
            <person name="La Ragione R."/>
            <person name="Hildebrand F."/>
            <person name="Pallen M.J."/>
        </authorList>
    </citation>
    <scope>NUCLEOTIDE SEQUENCE</scope>
    <source>
        <strain evidence="1">7293</strain>
    </source>
</reference>
<dbReference type="EMBL" id="JADIMT010000066">
    <property type="protein sequence ID" value="MBO8436374.1"/>
    <property type="molecule type" value="Genomic_DNA"/>
</dbReference>
<accession>A0A9D9DYG1</accession>
<sequence length="160" mass="17597">METDTLLLILEKQEEELRFETLSYSLLHDIGETIIRKAKEKDAAVYVMIRLSGSVIYASAMDGSSANNIKWAIRKANTAELNGRSSMRDGMINRAKGRTLAERGLNEAEYTDAGGSFPIMLASGVTIGSITVSGMASEEDHQLIADVLAEFLEKRIQRVV</sequence>
<evidence type="ECO:0000313" key="1">
    <source>
        <dbReference type="EMBL" id="MBO8436374.1"/>
    </source>
</evidence>
<dbReference type="PANTHER" id="PTHR28255:SF1">
    <property type="entry name" value="UPF0303 PROTEIN YBR137W"/>
    <property type="match status" value="1"/>
</dbReference>
<dbReference type="AlphaFoldDB" id="A0A9D9DYG1"/>
<dbReference type="SUPFAM" id="SSF143744">
    <property type="entry name" value="GlcG-like"/>
    <property type="match status" value="1"/>
</dbReference>
<name>A0A9D9DYG1_9SPIO</name>
<dbReference type="Gene3D" id="3.30.450.150">
    <property type="entry name" value="Haem-degrading domain"/>
    <property type="match status" value="1"/>
</dbReference>
<protein>
    <submittedName>
        <fullName evidence="1">Heme-binding protein</fullName>
    </submittedName>
</protein>
<proteinExistence type="predicted"/>
<organism evidence="1 2">
    <name type="scientific">Candidatus Ornithospirochaeta stercoripullorum</name>
    <dbReference type="NCBI Taxonomy" id="2840899"/>
    <lineage>
        <taxon>Bacteria</taxon>
        <taxon>Pseudomonadati</taxon>
        <taxon>Spirochaetota</taxon>
        <taxon>Spirochaetia</taxon>
        <taxon>Spirochaetales</taxon>
        <taxon>Spirochaetaceae</taxon>
        <taxon>Spirochaetaceae incertae sedis</taxon>
        <taxon>Candidatus Ornithospirochaeta</taxon>
    </lineage>
</organism>
<evidence type="ECO:0000313" key="2">
    <source>
        <dbReference type="Proteomes" id="UP000823615"/>
    </source>
</evidence>
<dbReference type="GO" id="GO:0006620">
    <property type="term" value="P:post-translational protein targeting to endoplasmic reticulum membrane"/>
    <property type="evidence" value="ECO:0007669"/>
    <property type="project" value="TreeGrafter"/>
</dbReference>
<dbReference type="InterPro" id="IPR005624">
    <property type="entry name" value="PduO/GlcC-like"/>
</dbReference>
<dbReference type="InterPro" id="IPR038084">
    <property type="entry name" value="PduO/GlcC-like_sf"/>
</dbReference>
<dbReference type="Pfam" id="PF03928">
    <property type="entry name" value="HbpS-like"/>
    <property type="match status" value="1"/>
</dbReference>
<dbReference type="GO" id="GO:0072380">
    <property type="term" value="C:TRC complex"/>
    <property type="evidence" value="ECO:0007669"/>
    <property type="project" value="TreeGrafter"/>
</dbReference>